<feature type="transmembrane region" description="Helical" evidence="8">
    <location>
        <begin position="111"/>
        <end position="131"/>
    </location>
</feature>
<dbReference type="PRINTS" id="PR00237">
    <property type="entry name" value="GPCRRHODOPSN"/>
</dbReference>
<keyword evidence="5 8" id="KW-0472">Membrane</keyword>
<evidence type="ECO:0000256" key="5">
    <source>
        <dbReference type="ARBA" id="ARBA00023136"/>
    </source>
</evidence>
<keyword evidence="6" id="KW-0675">Receptor</keyword>
<dbReference type="GeneID" id="111099818"/>
<comment type="subcellular location">
    <subcellularLocation>
        <location evidence="1">Membrane</location>
        <topology evidence="1">Multi-pass membrane protein</topology>
    </subcellularLocation>
</comment>
<accession>A0A8B8A755</accession>
<protein>
    <submittedName>
        <fullName evidence="11">Cholecystokinin receptor type A-like</fullName>
    </submittedName>
</protein>
<feature type="transmembrane region" description="Helical" evidence="8">
    <location>
        <begin position="349"/>
        <end position="371"/>
    </location>
</feature>
<dbReference type="GO" id="GO:0016020">
    <property type="term" value="C:membrane"/>
    <property type="evidence" value="ECO:0007669"/>
    <property type="project" value="UniProtKB-SubCell"/>
</dbReference>
<dbReference type="InterPro" id="IPR000276">
    <property type="entry name" value="GPCR_Rhodpsn"/>
</dbReference>
<dbReference type="PROSITE" id="PS50262">
    <property type="entry name" value="G_PROTEIN_RECEP_F1_2"/>
    <property type="match status" value="1"/>
</dbReference>
<evidence type="ECO:0000256" key="6">
    <source>
        <dbReference type="ARBA" id="ARBA00023170"/>
    </source>
</evidence>
<dbReference type="Pfam" id="PF00001">
    <property type="entry name" value="7tm_1"/>
    <property type="match status" value="1"/>
</dbReference>
<evidence type="ECO:0000256" key="1">
    <source>
        <dbReference type="ARBA" id="ARBA00004141"/>
    </source>
</evidence>
<evidence type="ECO:0000313" key="11">
    <source>
        <dbReference type="RefSeq" id="XP_022286990.1"/>
    </source>
</evidence>
<evidence type="ECO:0000259" key="9">
    <source>
        <dbReference type="PROSITE" id="PS50262"/>
    </source>
</evidence>
<dbReference type="OrthoDB" id="5969463at2759"/>
<evidence type="ECO:0000256" key="3">
    <source>
        <dbReference type="ARBA" id="ARBA00022989"/>
    </source>
</evidence>
<sequence>MELNTSDSTGNNDTSRNVSVIGSLEDWNSEIATERIPNTVVLCLYLIIGVTGNLLVILVYKSRRHMQTDNRYFILFLAELDLVAVLIGVPYSLYLNFYFLLPKGAAVCKIFAFLLQTGGVTSGIVLLYISIQRFKLVCRPARRQITALHRKVMLGVNLAFGMLFSIPIAAFYDVSEVYDVQRNVTGFECAIVKSTAIHGVFYAIYNGIMLLAAIGILVTMAVLYSMILKAMMKRSATFKQRESKRKQLRAMADANTGDFSSEDLLNSSSVNQTNGTECGSTASQVIMADVTNERHPRISMIVDKEDGAKVARVSVGPRASCFSTKSTKTKRRASYQAVKNHFSTNRYSYIFISITFFFAISYIPTVIISALESRSRYFWINQSYSALHIFLVLRRMYIVNHIVNPVIYGYFDRSFRREVKKLVRKMLCGLVRTDNNSISDKTSGQHY</sequence>
<keyword evidence="2 8" id="KW-0812">Transmembrane</keyword>
<feature type="transmembrane region" description="Helical" evidence="8">
    <location>
        <begin position="391"/>
        <end position="411"/>
    </location>
</feature>
<evidence type="ECO:0000256" key="7">
    <source>
        <dbReference type="ARBA" id="ARBA00023224"/>
    </source>
</evidence>
<feature type="transmembrane region" description="Helical" evidence="8">
    <location>
        <begin position="202"/>
        <end position="224"/>
    </location>
</feature>
<dbReference type="Proteomes" id="UP000694844">
    <property type="component" value="Chromosome 6"/>
</dbReference>
<feature type="domain" description="G-protein coupled receptors family 1 profile" evidence="9">
    <location>
        <begin position="52"/>
        <end position="408"/>
    </location>
</feature>
<dbReference type="PANTHER" id="PTHR24243">
    <property type="entry name" value="G-PROTEIN COUPLED RECEPTOR"/>
    <property type="match status" value="1"/>
</dbReference>
<feature type="transmembrane region" description="Helical" evidence="8">
    <location>
        <begin position="152"/>
        <end position="172"/>
    </location>
</feature>
<gene>
    <name evidence="11" type="primary">LOC111099818</name>
</gene>
<keyword evidence="7" id="KW-0807">Transducer</keyword>
<evidence type="ECO:0000256" key="4">
    <source>
        <dbReference type="ARBA" id="ARBA00023040"/>
    </source>
</evidence>
<keyword evidence="4" id="KW-0297">G-protein coupled receptor</keyword>
<dbReference type="PANTHER" id="PTHR24243:SF208">
    <property type="entry name" value="PYROKININ-1 RECEPTOR"/>
    <property type="match status" value="1"/>
</dbReference>
<dbReference type="CDD" id="cd00637">
    <property type="entry name" value="7tm_classA_rhodopsin-like"/>
    <property type="match status" value="1"/>
</dbReference>
<dbReference type="Gene3D" id="1.20.1070.10">
    <property type="entry name" value="Rhodopsin 7-helix transmembrane proteins"/>
    <property type="match status" value="1"/>
</dbReference>
<keyword evidence="3 8" id="KW-1133">Transmembrane helix</keyword>
<organism evidence="10 11">
    <name type="scientific">Crassostrea virginica</name>
    <name type="common">Eastern oyster</name>
    <dbReference type="NCBI Taxonomy" id="6565"/>
    <lineage>
        <taxon>Eukaryota</taxon>
        <taxon>Metazoa</taxon>
        <taxon>Spiralia</taxon>
        <taxon>Lophotrochozoa</taxon>
        <taxon>Mollusca</taxon>
        <taxon>Bivalvia</taxon>
        <taxon>Autobranchia</taxon>
        <taxon>Pteriomorphia</taxon>
        <taxon>Ostreida</taxon>
        <taxon>Ostreoidea</taxon>
        <taxon>Ostreidae</taxon>
        <taxon>Crassostrea</taxon>
    </lineage>
</organism>
<evidence type="ECO:0000313" key="10">
    <source>
        <dbReference type="Proteomes" id="UP000694844"/>
    </source>
</evidence>
<dbReference type="SUPFAM" id="SSF81321">
    <property type="entry name" value="Family A G protein-coupled receptor-like"/>
    <property type="match status" value="1"/>
</dbReference>
<dbReference type="KEGG" id="cvn:111099818"/>
<feature type="transmembrane region" description="Helical" evidence="8">
    <location>
        <begin position="72"/>
        <end position="91"/>
    </location>
</feature>
<evidence type="ECO:0000256" key="2">
    <source>
        <dbReference type="ARBA" id="ARBA00022692"/>
    </source>
</evidence>
<reference evidence="11" key="1">
    <citation type="submission" date="2025-08" db="UniProtKB">
        <authorList>
            <consortium name="RefSeq"/>
        </authorList>
    </citation>
    <scope>IDENTIFICATION</scope>
    <source>
        <tissue evidence="11">Whole sample</tissue>
    </source>
</reference>
<feature type="transmembrane region" description="Helical" evidence="8">
    <location>
        <begin position="39"/>
        <end position="60"/>
    </location>
</feature>
<dbReference type="InterPro" id="IPR017452">
    <property type="entry name" value="GPCR_Rhodpsn_7TM"/>
</dbReference>
<keyword evidence="10" id="KW-1185">Reference proteome</keyword>
<proteinExistence type="predicted"/>
<name>A0A8B8A755_CRAVI</name>
<dbReference type="AlphaFoldDB" id="A0A8B8A755"/>
<dbReference type="GO" id="GO:0004930">
    <property type="term" value="F:G protein-coupled receptor activity"/>
    <property type="evidence" value="ECO:0007669"/>
    <property type="project" value="UniProtKB-KW"/>
</dbReference>
<dbReference type="RefSeq" id="XP_022286990.1">
    <property type="nucleotide sequence ID" value="XM_022431282.1"/>
</dbReference>
<evidence type="ECO:0000256" key="8">
    <source>
        <dbReference type="SAM" id="Phobius"/>
    </source>
</evidence>